<dbReference type="GO" id="GO:0004034">
    <property type="term" value="F:aldose 1-epimerase activity"/>
    <property type="evidence" value="ECO:0007669"/>
    <property type="project" value="TreeGrafter"/>
</dbReference>
<dbReference type="InterPro" id="IPR014718">
    <property type="entry name" value="GH-type_carb-bd"/>
</dbReference>
<accession>A0A8J3EX00</accession>
<dbReference type="Proteomes" id="UP000626244">
    <property type="component" value="Unassembled WGS sequence"/>
</dbReference>
<dbReference type="CDD" id="cd01081">
    <property type="entry name" value="Aldose_epim"/>
    <property type="match status" value="1"/>
</dbReference>
<gene>
    <name evidence="1" type="primary">galM</name>
    <name evidence="1" type="ORF">GCM10007380_13760</name>
</gene>
<keyword evidence="2" id="KW-1185">Reference proteome</keyword>
<dbReference type="GO" id="GO:0005737">
    <property type="term" value="C:cytoplasm"/>
    <property type="evidence" value="ECO:0007669"/>
    <property type="project" value="TreeGrafter"/>
</dbReference>
<dbReference type="GO" id="GO:0006006">
    <property type="term" value="P:glucose metabolic process"/>
    <property type="evidence" value="ECO:0007669"/>
    <property type="project" value="TreeGrafter"/>
</dbReference>
<reference evidence="2" key="1">
    <citation type="journal article" date="2019" name="Int. J. Syst. Evol. Microbiol.">
        <title>The Global Catalogue of Microorganisms (GCM) 10K type strain sequencing project: providing services to taxonomists for standard genome sequencing and annotation.</title>
        <authorList>
            <consortium name="The Broad Institute Genomics Platform"/>
            <consortium name="The Broad Institute Genome Sequencing Center for Infectious Disease"/>
            <person name="Wu L."/>
            <person name="Ma J."/>
        </authorList>
    </citation>
    <scope>NUCLEOTIDE SEQUENCE [LARGE SCALE GENOMIC DNA]</scope>
    <source>
        <strain evidence="2">CGMCC 1.14993</strain>
    </source>
</reference>
<dbReference type="GO" id="GO:0030246">
    <property type="term" value="F:carbohydrate binding"/>
    <property type="evidence" value="ECO:0007669"/>
    <property type="project" value="InterPro"/>
</dbReference>
<dbReference type="AlphaFoldDB" id="A0A8J3EX00"/>
<organism evidence="1 2">
    <name type="scientific">Gottfriedia solisilvae</name>
    <dbReference type="NCBI Taxonomy" id="1516104"/>
    <lineage>
        <taxon>Bacteria</taxon>
        <taxon>Bacillati</taxon>
        <taxon>Bacillota</taxon>
        <taxon>Bacilli</taxon>
        <taxon>Bacillales</taxon>
        <taxon>Bacillaceae</taxon>
        <taxon>Gottfriedia</taxon>
    </lineage>
</organism>
<sequence>MKNYVEEISFLEEAAIKAGNEQLEIIIVPGWGSNLISMVDKKTNTELLRVPSSSAEFWEYPVLFGTPILFPPNRIDKGKFHFGERTYQFDINEQDKQNHIHGFVHTRKWDVSKIEVNEETISIITKFDSSKHEDVMVQFPHHFIIRMSYILNDNLFAKKAEIMNKSSEVLPFGFGYHTSFLFPVETSLFKLSVDKRWKLNERFLPTGELEDISFRDELNKGMSLSGMKLDDVFLSNPNNKGLQTAQLLYGSSGIEINYTVDQSFKHWVVYNKDGKSGFLCPEPYTWVTNAPNLNVKAELTGIQGIEPGDKKIVRTWIVVSHKKLDSKTTILGGNKHELFF</sequence>
<proteinExistence type="predicted"/>
<comment type="caution">
    <text evidence="1">The sequence shown here is derived from an EMBL/GenBank/DDBJ whole genome shotgun (WGS) entry which is preliminary data.</text>
</comment>
<dbReference type="PANTHER" id="PTHR10091:SF0">
    <property type="entry name" value="GALACTOSE MUTAROTASE"/>
    <property type="match status" value="1"/>
</dbReference>
<dbReference type="InterPro" id="IPR008183">
    <property type="entry name" value="Aldose_1/G6P_1-epimerase"/>
</dbReference>
<dbReference type="Pfam" id="PF01263">
    <property type="entry name" value="Aldose_epim"/>
    <property type="match status" value="1"/>
</dbReference>
<dbReference type="EMBL" id="BMHB01000001">
    <property type="protein sequence ID" value="GGI12607.1"/>
    <property type="molecule type" value="Genomic_DNA"/>
</dbReference>
<dbReference type="InterPro" id="IPR011013">
    <property type="entry name" value="Gal_mutarotase_sf_dom"/>
</dbReference>
<dbReference type="GO" id="GO:0033499">
    <property type="term" value="P:galactose catabolic process via UDP-galactose, Leloir pathway"/>
    <property type="evidence" value="ECO:0007669"/>
    <property type="project" value="TreeGrafter"/>
</dbReference>
<protein>
    <submittedName>
        <fullName evidence="1">Aldose 1-epimerase</fullName>
    </submittedName>
</protein>
<dbReference type="Gene3D" id="2.70.98.10">
    <property type="match status" value="1"/>
</dbReference>
<dbReference type="PANTHER" id="PTHR10091">
    <property type="entry name" value="ALDOSE-1-EPIMERASE"/>
    <property type="match status" value="1"/>
</dbReference>
<dbReference type="SUPFAM" id="SSF74650">
    <property type="entry name" value="Galactose mutarotase-like"/>
    <property type="match status" value="1"/>
</dbReference>
<name>A0A8J3EX00_9BACI</name>
<dbReference type="OrthoDB" id="9795355at2"/>
<dbReference type="RefSeq" id="WP_087997756.1">
    <property type="nucleotide sequence ID" value="NZ_BMHB01000001.1"/>
</dbReference>
<evidence type="ECO:0000313" key="2">
    <source>
        <dbReference type="Proteomes" id="UP000626244"/>
    </source>
</evidence>
<evidence type="ECO:0000313" key="1">
    <source>
        <dbReference type="EMBL" id="GGI12607.1"/>
    </source>
</evidence>